<keyword evidence="6 7" id="KW-0472">Membrane</keyword>
<keyword evidence="10" id="KW-1185">Reference proteome</keyword>
<dbReference type="InterPro" id="IPR035906">
    <property type="entry name" value="MetI-like_sf"/>
</dbReference>
<evidence type="ECO:0000256" key="2">
    <source>
        <dbReference type="ARBA" id="ARBA00022448"/>
    </source>
</evidence>
<feature type="transmembrane region" description="Helical" evidence="7">
    <location>
        <begin position="263"/>
        <end position="283"/>
    </location>
</feature>
<feature type="transmembrane region" description="Helical" evidence="7">
    <location>
        <begin position="12"/>
        <end position="35"/>
    </location>
</feature>
<dbReference type="STRING" id="180332.GCA_000797495_00221"/>
<feature type="transmembrane region" description="Helical" evidence="7">
    <location>
        <begin position="70"/>
        <end position="91"/>
    </location>
</feature>
<keyword evidence="5 7" id="KW-1133">Transmembrane helix</keyword>
<accession>A0A4U8QBC7</accession>
<sequence>MNAKKVYPNYFWFVPLLIYTMIFIIPSILGLLYSFTNWTIYSSSKTFCGLDNYKNLLGDSLFRMGFRNTIIFTIFTTAAKAVIGFALALALNAKIPTKNALRTIYYLPAIFSSLIVGVVFRSILMPKTGLLNTFLGVLSPGLAANDWLGQPSTAMAAVIFVEIWRGAGYCMVLFLAGLQGISSEYYEAATIDGAGGWQKFKSITAPLMMPTLNTVISLSIIGGLKVFDIVIALTKGGPGLSTEVLSTTVYKYLGNGAMGTGSAANMCLTVFVVIVFAVVNYGLGRMEVDQ</sequence>
<evidence type="ECO:0000256" key="5">
    <source>
        <dbReference type="ARBA" id="ARBA00022989"/>
    </source>
</evidence>
<evidence type="ECO:0000256" key="4">
    <source>
        <dbReference type="ARBA" id="ARBA00022692"/>
    </source>
</evidence>
<dbReference type="Gene3D" id="1.10.3720.10">
    <property type="entry name" value="MetI-like"/>
    <property type="match status" value="1"/>
</dbReference>
<gene>
    <name evidence="9" type="primary">araP_2</name>
    <name evidence="9" type="ORF">DSM106044_00752</name>
</gene>
<evidence type="ECO:0000313" key="9">
    <source>
        <dbReference type="EMBL" id="TLD02370.1"/>
    </source>
</evidence>
<keyword evidence="2 7" id="KW-0813">Transport</keyword>
<evidence type="ECO:0000256" key="7">
    <source>
        <dbReference type="RuleBase" id="RU363032"/>
    </source>
</evidence>
<dbReference type="OrthoDB" id="367897at2"/>
<dbReference type="GO" id="GO:0055085">
    <property type="term" value="P:transmembrane transport"/>
    <property type="evidence" value="ECO:0007669"/>
    <property type="project" value="InterPro"/>
</dbReference>
<evidence type="ECO:0000259" key="8">
    <source>
        <dbReference type="PROSITE" id="PS50928"/>
    </source>
</evidence>
<feature type="domain" description="ABC transmembrane type-1" evidence="8">
    <location>
        <begin position="66"/>
        <end position="279"/>
    </location>
</feature>
<comment type="subcellular location">
    <subcellularLocation>
        <location evidence="1 7">Cell membrane</location>
        <topology evidence="1 7">Multi-pass membrane protein</topology>
    </subcellularLocation>
</comment>
<dbReference type="Pfam" id="PF00528">
    <property type="entry name" value="BPD_transp_1"/>
    <property type="match status" value="1"/>
</dbReference>
<evidence type="ECO:0000313" key="10">
    <source>
        <dbReference type="Proteomes" id="UP000306509"/>
    </source>
</evidence>
<dbReference type="PROSITE" id="PS50928">
    <property type="entry name" value="ABC_TM1"/>
    <property type="match status" value="1"/>
</dbReference>
<proteinExistence type="inferred from homology"/>
<feature type="transmembrane region" description="Helical" evidence="7">
    <location>
        <begin position="211"/>
        <end position="233"/>
    </location>
</feature>
<dbReference type="PANTHER" id="PTHR30193:SF37">
    <property type="entry name" value="INNER MEMBRANE ABC TRANSPORTER PERMEASE PROTEIN YCJO"/>
    <property type="match status" value="1"/>
</dbReference>
<dbReference type="Proteomes" id="UP000306509">
    <property type="component" value="Unassembled WGS sequence"/>
</dbReference>
<dbReference type="EMBL" id="QGQD01000017">
    <property type="protein sequence ID" value="TLD02370.1"/>
    <property type="molecule type" value="Genomic_DNA"/>
</dbReference>
<dbReference type="CDD" id="cd06261">
    <property type="entry name" value="TM_PBP2"/>
    <property type="match status" value="1"/>
</dbReference>
<evidence type="ECO:0000256" key="6">
    <source>
        <dbReference type="ARBA" id="ARBA00023136"/>
    </source>
</evidence>
<dbReference type="SUPFAM" id="SSF161098">
    <property type="entry name" value="MetI-like"/>
    <property type="match status" value="1"/>
</dbReference>
<dbReference type="InterPro" id="IPR000515">
    <property type="entry name" value="MetI-like"/>
</dbReference>
<comment type="similarity">
    <text evidence="7">Belongs to the binding-protein-dependent transport system permease family.</text>
</comment>
<feature type="transmembrane region" description="Helical" evidence="7">
    <location>
        <begin position="103"/>
        <end position="124"/>
    </location>
</feature>
<evidence type="ECO:0000256" key="1">
    <source>
        <dbReference type="ARBA" id="ARBA00004651"/>
    </source>
</evidence>
<protein>
    <submittedName>
        <fullName evidence="9">L-arabinose transport system permease protein AraP</fullName>
    </submittedName>
</protein>
<organism evidence="9 10">
    <name type="scientific">Robinsoniella peoriensis</name>
    <dbReference type="NCBI Taxonomy" id="180332"/>
    <lineage>
        <taxon>Bacteria</taxon>
        <taxon>Bacillati</taxon>
        <taxon>Bacillota</taxon>
        <taxon>Clostridia</taxon>
        <taxon>Lachnospirales</taxon>
        <taxon>Lachnospiraceae</taxon>
        <taxon>Robinsoniella</taxon>
    </lineage>
</organism>
<dbReference type="PANTHER" id="PTHR30193">
    <property type="entry name" value="ABC TRANSPORTER PERMEASE PROTEIN"/>
    <property type="match status" value="1"/>
</dbReference>
<dbReference type="InterPro" id="IPR051393">
    <property type="entry name" value="ABC_transporter_permease"/>
</dbReference>
<dbReference type="GO" id="GO:0005886">
    <property type="term" value="C:plasma membrane"/>
    <property type="evidence" value="ECO:0007669"/>
    <property type="project" value="UniProtKB-SubCell"/>
</dbReference>
<name>A0A4U8QBC7_9FIRM</name>
<feature type="transmembrane region" description="Helical" evidence="7">
    <location>
        <begin position="154"/>
        <end position="176"/>
    </location>
</feature>
<reference evidence="9 10" key="1">
    <citation type="journal article" date="2019" name="Anaerobe">
        <title>Detection of Robinsoniella peoriensis in multiple bone samples of a trauma patient.</title>
        <authorList>
            <person name="Schrottner P."/>
            <person name="Hartwich K."/>
            <person name="Bunk B."/>
            <person name="Schober I."/>
            <person name="Helbig S."/>
            <person name="Rudolph W.W."/>
            <person name="Gunzer F."/>
        </authorList>
    </citation>
    <scope>NUCLEOTIDE SEQUENCE [LARGE SCALE GENOMIC DNA]</scope>
    <source>
        <strain evidence="9 10">DSM 106044</strain>
    </source>
</reference>
<keyword evidence="3" id="KW-1003">Cell membrane</keyword>
<dbReference type="AlphaFoldDB" id="A0A4U8QBC7"/>
<keyword evidence="4 7" id="KW-0812">Transmembrane</keyword>
<comment type="caution">
    <text evidence="9">The sequence shown here is derived from an EMBL/GenBank/DDBJ whole genome shotgun (WGS) entry which is preliminary data.</text>
</comment>
<dbReference type="RefSeq" id="WP_044296427.1">
    <property type="nucleotide sequence ID" value="NZ_CABMJZ010000116.1"/>
</dbReference>
<evidence type="ECO:0000256" key="3">
    <source>
        <dbReference type="ARBA" id="ARBA00022475"/>
    </source>
</evidence>